<accession>A0ACD5VBZ5</accession>
<dbReference type="Proteomes" id="UP001732700">
    <property type="component" value="Chromosome 3A"/>
</dbReference>
<keyword evidence="2" id="KW-1185">Reference proteome</keyword>
<name>A0ACD5VBZ5_AVESA</name>
<dbReference type="EnsemblPlants" id="AVESA.00010b.r2.3AG0411690.1">
    <property type="protein sequence ID" value="AVESA.00010b.r2.3AG0411690.1.CDS.1"/>
    <property type="gene ID" value="AVESA.00010b.r2.3AG0411690"/>
</dbReference>
<reference evidence="1" key="2">
    <citation type="submission" date="2025-09" db="UniProtKB">
        <authorList>
            <consortium name="EnsemblPlants"/>
        </authorList>
    </citation>
    <scope>IDENTIFICATION</scope>
</reference>
<evidence type="ECO:0000313" key="2">
    <source>
        <dbReference type="Proteomes" id="UP001732700"/>
    </source>
</evidence>
<protein>
    <submittedName>
        <fullName evidence="1">Uncharacterized protein</fullName>
    </submittedName>
</protein>
<proteinExistence type="predicted"/>
<reference evidence="1" key="1">
    <citation type="submission" date="2021-05" db="EMBL/GenBank/DDBJ databases">
        <authorList>
            <person name="Scholz U."/>
            <person name="Mascher M."/>
            <person name="Fiebig A."/>
        </authorList>
    </citation>
    <scope>NUCLEOTIDE SEQUENCE [LARGE SCALE GENOMIC DNA]</scope>
</reference>
<evidence type="ECO:0000313" key="1">
    <source>
        <dbReference type="EnsemblPlants" id="AVESA.00010b.r2.3AG0411690.1.CDS.1"/>
    </source>
</evidence>
<organism evidence="1 2">
    <name type="scientific">Avena sativa</name>
    <name type="common">Oat</name>
    <dbReference type="NCBI Taxonomy" id="4498"/>
    <lineage>
        <taxon>Eukaryota</taxon>
        <taxon>Viridiplantae</taxon>
        <taxon>Streptophyta</taxon>
        <taxon>Embryophyta</taxon>
        <taxon>Tracheophyta</taxon>
        <taxon>Spermatophyta</taxon>
        <taxon>Magnoliopsida</taxon>
        <taxon>Liliopsida</taxon>
        <taxon>Poales</taxon>
        <taxon>Poaceae</taxon>
        <taxon>BOP clade</taxon>
        <taxon>Pooideae</taxon>
        <taxon>Poodae</taxon>
        <taxon>Poeae</taxon>
        <taxon>Poeae Chloroplast Group 1 (Aveneae type)</taxon>
        <taxon>Aveninae</taxon>
        <taxon>Avena</taxon>
    </lineage>
</organism>
<sequence length="387" mass="44719">MVKSARVRRTQRDHAAGPVLPEDLVLWEIFYRLPAKELLRFRAVCRSWRRLTCDAEFLLAHHKHQPSLPLVLFNSDTLYKVPATVDAFDLWQSPAVRRPVLGFSSYDECRKYYIHASCDGLLLLSRTYRLYYICNPATRQWCALPDLSNVTALYHHRPSSEYRVLYRKNPNYHILTVGSSSLEEQRCIGLPVPSPSVENFISGAWLDHDNPPVVLHDCLHWYTGSYHDNERKLVVFDTVDESFRCMPSPVAGYAVHLCQMDGTLCIRQLDRDTMIVQVWVLQDYEKEVWSLKHKIQLAKAEMTKYVSDKALSAWNVVSDNGDMVISGRSAGLLFHCDSKGKLVDKFRKNSVTPEVLQLSLKESLVRHAFFERKGRKRVKVQSFFRGL</sequence>